<feature type="compositionally biased region" description="Polar residues" evidence="15">
    <location>
        <begin position="568"/>
        <end position="577"/>
    </location>
</feature>
<organism evidence="18 19">
    <name type="scientific">Tetrahymena thermophila (strain SB210)</name>
    <dbReference type="NCBI Taxonomy" id="312017"/>
    <lineage>
        <taxon>Eukaryota</taxon>
        <taxon>Sar</taxon>
        <taxon>Alveolata</taxon>
        <taxon>Ciliophora</taxon>
        <taxon>Intramacronucleata</taxon>
        <taxon>Oligohymenophorea</taxon>
        <taxon>Hymenostomatida</taxon>
        <taxon>Tetrahymenina</taxon>
        <taxon>Tetrahymenidae</taxon>
        <taxon>Tetrahymena</taxon>
    </lineage>
</organism>
<feature type="domain" description="Ion transport" evidence="17">
    <location>
        <begin position="188"/>
        <end position="456"/>
    </location>
</feature>
<dbReference type="GO" id="GO:0008331">
    <property type="term" value="F:high voltage-gated calcium channel activity"/>
    <property type="evidence" value="ECO:0007669"/>
    <property type="project" value="TreeGrafter"/>
</dbReference>
<dbReference type="InterPro" id="IPR027359">
    <property type="entry name" value="Volt_channel_dom_sf"/>
</dbReference>
<evidence type="ECO:0000313" key="18">
    <source>
        <dbReference type="EMBL" id="EAS01883.2"/>
    </source>
</evidence>
<feature type="transmembrane region" description="Helical" evidence="16">
    <location>
        <begin position="316"/>
        <end position="335"/>
    </location>
</feature>
<keyword evidence="6" id="KW-0677">Repeat</keyword>
<dbReference type="RefSeq" id="XP_001022128.2">
    <property type="nucleotide sequence ID" value="XM_001022128.2"/>
</dbReference>
<feature type="region of interest" description="Disordered" evidence="15">
    <location>
        <begin position="1406"/>
        <end position="1440"/>
    </location>
</feature>
<feature type="coiled-coil region" evidence="14">
    <location>
        <begin position="71"/>
        <end position="117"/>
    </location>
</feature>
<keyword evidence="2" id="KW-0813">Transport</keyword>
<keyword evidence="11 16" id="KW-0472">Membrane</keyword>
<keyword evidence="13" id="KW-0407">Ion channel</keyword>
<dbReference type="InterPro" id="IPR050599">
    <property type="entry name" value="VDCC_alpha-1_subunit"/>
</dbReference>
<evidence type="ECO:0000256" key="7">
    <source>
        <dbReference type="ARBA" id="ARBA00022837"/>
    </source>
</evidence>
<evidence type="ECO:0000256" key="13">
    <source>
        <dbReference type="ARBA" id="ARBA00023303"/>
    </source>
</evidence>
<dbReference type="PANTHER" id="PTHR45628">
    <property type="entry name" value="VOLTAGE-DEPENDENT CALCIUM CHANNEL TYPE A SUBUNIT ALPHA-1"/>
    <property type="match status" value="1"/>
</dbReference>
<feature type="region of interest" description="Disordered" evidence="15">
    <location>
        <begin position="1266"/>
        <end position="1353"/>
    </location>
</feature>
<keyword evidence="3" id="KW-0109">Calcium transport</keyword>
<accession>Q23ZH4</accession>
<feature type="transmembrane region" description="Helical" evidence="16">
    <location>
        <begin position="2350"/>
        <end position="2372"/>
    </location>
</feature>
<feature type="transmembrane region" description="Helical" evidence="16">
    <location>
        <begin position="256"/>
        <end position="276"/>
    </location>
</feature>
<feature type="transmembrane region" description="Helical" evidence="16">
    <location>
        <begin position="178"/>
        <end position="201"/>
    </location>
</feature>
<feature type="compositionally biased region" description="Basic and acidic residues" evidence="15">
    <location>
        <begin position="1928"/>
        <end position="1944"/>
    </location>
</feature>
<protein>
    <submittedName>
        <fullName evidence="18">Cation channel family transporter</fullName>
    </submittedName>
</protein>
<feature type="region of interest" description="Disordered" evidence="15">
    <location>
        <begin position="38"/>
        <end position="70"/>
    </location>
</feature>
<evidence type="ECO:0000259" key="17">
    <source>
        <dbReference type="Pfam" id="PF00520"/>
    </source>
</evidence>
<feature type="transmembrane region" description="Helical" evidence="16">
    <location>
        <begin position="221"/>
        <end position="244"/>
    </location>
</feature>
<feature type="transmembrane region" description="Helical" evidence="16">
    <location>
        <begin position="1820"/>
        <end position="1841"/>
    </location>
</feature>
<keyword evidence="7" id="KW-0106">Calcium</keyword>
<keyword evidence="9 16" id="KW-1133">Transmembrane helix</keyword>
<dbReference type="STRING" id="312017.Q23ZH4"/>
<evidence type="ECO:0000256" key="6">
    <source>
        <dbReference type="ARBA" id="ARBA00022737"/>
    </source>
</evidence>
<evidence type="ECO:0000256" key="10">
    <source>
        <dbReference type="ARBA" id="ARBA00023065"/>
    </source>
</evidence>
<evidence type="ECO:0000256" key="4">
    <source>
        <dbReference type="ARBA" id="ARBA00022673"/>
    </source>
</evidence>
<keyword evidence="19" id="KW-1185">Reference proteome</keyword>
<evidence type="ECO:0000256" key="12">
    <source>
        <dbReference type="ARBA" id="ARBA00023180"/>
    </source>
</evidence>
<feature type="region of interest" description="Disordered" evidence="15">
    <location>
        <begin position="1923"/>
        <end position="1956"/>
    </location>
</feature>
<feature type="transmembrane region" description="Helical" evidence="16">
    <location>
        <begin position="2236"/>
        <end position="2261"/>
    </location>
</feature>
<feature type="compositionally biased region" description="Basic and acidic residues" evidence="15">
    <location>
        <begin position="647"/>
        <end position="663"/>
    </location>
</feature>
<feature type="compositionally biased region" description="Polar residues" evidence="15">
    <location>
        <begin position="1266"/>
        <end position="1279"/>
    </location>
</feature>
<dbReference type="PANTHER" id="PTHR45628:SF7">
    <property type="entry name" value="VOLTAGE-DEPENDENT CALCIUM CHANNEL TYPE A SUBUNIT ALPHA-1"/>
    <property type="match status" value="1"/>
</dbReference>
<feature type="region of interest" description="Disordered" evidence="15">
    <location>
        <begin position="644"/>
        <end position="663"/>
    </location>
</feature>
<proteinExistence type="predicted"/>
<dbReference type="InterPro" id="IPR005821">
    <property type="entry name" value="Ion_trans_dom"/>
</dbReference>
<feature type="transmembrane region" description="Helical" evidence="16">
    <location>
        <begin position="2523"/>
        <end position="2545"/>
    </location>
</feature>
<feature type="compositionally biased region" description="Basic and acidic residues" evidence="15">
    <location>
        <begin position="908"/>
        <end position="919"/>
    </location>
</feature>
<feature type="transmembrane region" description="Helical" evidence="16">
    <location>
        <begin position="1742"/>
        <end position="1764"/>
    </location>
</feature>
<keyword evidence="4" id="KW-0107">Calcium channel</keyword>
<gene>
    <name evidence="18" type="ORF">TTHERM_00785900</name>
</gene>
<feature type="transmembrane region" description="Helical" evidence="16">
    <location>
        <begin position="2451"/>
        <end position="2473"/>
    </location>
</feature>
<name>Q23ZH4_TETTS</name>
<feature type="domain" description="Ion transport" evidence="17">
    <location>
        <begin position="1613"/>
        <end position="1850"/>
    </location>
</feature>
<keyword evidence="12" id="KW-0325">Glycoprotein</keyword>
<feature type="region of interest" description="Disordered" evidence="15">
    <location>
        <begin position="767"/>
        <end position="787"/>
    </location>
</feature>
<dbReference type="eggNOG" id="KOG2301">
    <property type="taxonomic scope" value="Eukaryota"/>
</dbReference>
<dbReference type="GO" id="GO:0098703">
    <property type="term" value="P:calcium ion import across plasma membrane"/>
    <property type="evidence" value="ECO:0007669"/>
    <property type="project" value="TreeGrafter"/>
</dbReference>
<dbReference type="Pfam" id="PF00520">
    <property type="entry name" value="Ion_trans"/>
    <property type="match status" value="4"/>
</dbReference>
<evidence type="ECO:0000256" key="8">
    <source>
        <dbReference type="ARBA" id="ARBA00022882"/>
    </source>
</evidence>
<feature type="compositionally biased region" description="Polar residues" evidence="15">
    <location>
        <begin position="1314"/>
        <end position="1335"/>
    </location>
</feature>
<comment type="subcellular location">
    <subcellularLocation>
        <location evidence="1">Membrane</location>
        <topology evidence="1">Multi-pass membrane protein</topology>
    </subcellularLocation>
</comment>
<feature type="transmembrane region" description="Helical" evidence="16">
    <location>
        <begin position="2072"/>
        <end position="2097"/>
    </location>
</feature>
<feature type="compositionally biased region" description="Polar residues" evidence="15">
    <location>
        <begin position="920"/>
        <end position="943"/>
    </location>
</feature>
<evidence type="ECO:0000256" key="3">
    <source>
        <dbReference type="ARBA" id="ARBA00022568"/>
    </source>
</evidence>
<dbReference type="FunFam" id="1.20.120.350:FF:000009">
    <property type="entry name" value="Voltage-dependent T-type calcium channel subunit alpha"/>
    <property type="match status" value="2"/>
</dbReference>
<feature type="compositionally biased region" description="Low complexity" evidence="15">
    <location>
        <begin position="52"/>
        <end position="70"/>
    </location>
</feature>
<reference evidence="19" key="1">
    <citation type="journal article" date="2006" name="PLoS Biol.">
        <title>Macronuclear genome sequence of the ciliate Tetrahymena thermophila, a model eukaryote.</title>
        <authorList>
            <person name="Eisen J.A."/>
            <person name="Coyne R.S."/>
            <person name="Wu M."/>
            <person name="Wu D."/>
            <person name="Thiagarajan M."/>
            <person name="Wortman J.R."/>
            <person name="Badger J.H."/>
            <person name="Ren Q."/>
            <person name="Amedeo P."/>
            <person name="Jones K.M."/>
            <person name="Tallon L.J."/>
            <person name="Delcher A.L."/>
            <person name="Salzberg S.L."/>
            <person name="Silva J.C."/>
            <person name="Haas B.J."/>
            <person name="Majoros W.H."/>
            <person name="Farzad M."/>
            <person name="Carlton J.M."/>
            <person name="Smith R.K. Jr."/>
            <person name="Garg J."/>
            <person name="Pearlman R.E."/>
            <person name="Karrer K.M."/>
            <person name="Sun L."/>
            <person name="Manning G."/>
            <person name="Elde N.C."/>
            <person name="Turkewitz A.P."/>
            <person name="Asai D.J."/>
            <person name="Wilkes D.E."/>
            <person name="Wang Y."/>
            <person name="Cai H."/>
            <person name="Collins K."/>
            <person name="Stewart B.A."/>
            <person name="Lee S.R."/>
            <person name="Wilamowska K."/>
            <person name="Weinberg Z."/>
            <person name="Ruzzo W.L."/>
            <person name="Wloga D."/>
            <person name="Gaertig J."/>
            <person name="Frankel J."/>
            <person name="Tsao C.-C."/>
            <person name="Gorovsky M.A."/>
            <person name="Keeling P.J."/>
            <person name="Waller R.F."/>
            <person name="Patron N.J."/>
            <person name="Cherry J.M."/>
            <person name="Stover N.A."/>
            <person name="Krieger C.J."/>
            <person name="del Toro C."/>
            <person name="Ryder H.F."/>
            <person name="Williamson S.C."/>
            <person name="Barbeau R.A."/>
            <person name="Hamilton E.P."/>
            <person name="Orias E."/>
        </authorList>
    </citation>
    <scope>NUCLEOTIDE SEQUENCE [LARGE SCALE GENOMIC DNA]</scope>
    <source>
        <strain evidence="19">SB210</strain>
    </source>
</reference>
<sequence>MNSYVVEANWIRRLRQVLKQEIPEETEEDKTFKRIEKAKAGKEKKSQIDNFNNKNQDISDDSSNSSSSFDLNNLVEENENQRNAYMKVANAFLEQDSDKSDNEIQKLNKENEQRLQKKIENHYEQEFETEFQINKLSIDNNPVLDVVEMNVFDRIALFQAVTIFEKIYKQVWYIKEKISYICFCIINHNIFTVISLSVIIFNSVMLARDDPTTNSDNNPAIDLSLLVIYTVEMGLKILAMGFIFSKNSYLSEGWNVLDFVIIVTGWLPYVINSSSFNLTALRSLRVLRPLRSISKVKILNQLVTALFTAIPLLKDAFIILCFFFGVFGIAGLQLFSGQLKTRCIDIYTGIKLGDENNNLFVCAQDGDCPIQQGISYICAKGMVSPNSDLYNFDTFGWSLLNVYVVVSNEGWSTIMQFVMVGFNFFAFIYFFLIVYLGTWLLVNLCMGIIAVKYSESIANQSIQSSIKGNQEGYNMQNLIRWGIYKSNKILYKELDEQKKKKKNWFDLSFSMSSLLASYKRKSQKFETPQLQGIGSQEQHHLKHSKILPLDLNTQTESKIYPKTENDQKINQNEQTPKINLIEKTPINENQQEEQNKNSDEKNSVNKKQAVLNGNDNRSNGNSTPLSAKVQLSLGIIRQNSNLNQLNEDAKNSNKKQYEHSKYKSDKQKTKLIVQTTEKKTLNGIVDPSILANKLEFIKTEQIQQKKTSKKLISASKDMHPKVESSFQRYYELQNQKMDQKKLNFAPIQKQKPQQQEQKPSLNKIQAAHKETNEGQQISRKKSKNGHEIRRASKKLNNMFQFQENFKEEEEESDEDFLMQIENCKEFNNQNGINQNDDQQIEENYLNQIHNTLAFQSLKQKKLEKKKQHDPNLENKKRENNEIAMYSHSQDSKVKKNSENRSSSLNIQKKKDFTFKRGTKEISNSNNTNKMSQNTETNSNEESLSDISEMSFLVQEDQEQERNVKPQLNRKSTMLNNMFNELEIQVLKNKKLNFENKQKNVQGQGHRKSTKNVKQVTEKYESLLSQETNNIEQQLQSKINKQIDQKAEDFRLLLDTKYLKPRVIYAETNDYTPEILPTKLQKQTELFLKSQDEKMKGMRFRLKQQSSLVFKKEKAQKKLQFKLPFSKSKRVEVLQEDLILDAMLAGKFTTDNQSIKYSKQADQKNDLQSYDSPNPFRQTKMSGFMQKTTLNKAFSSKEEEKNSVALYSQPKQLMPFSPNINAKQIFLKQQFNFESNIQSQVDDKKAQSIVSKQDNNYQKDLNNSINQDLDALNSPSNQAKSVKDYSEIKDSPRKDGKKEIFINGGEDKNDKSVRSSKNVSIVQSNEQDQQNFTSRMQSLRNRNDSNQSNQDQLNSSLRSKIIAKPTDKKLNTSGAIFQQKKGKNQKGDEVENQWDIQKAIQKIFTDQTELEKDEQQQQQDDQDQKQTNLKGQKTQVQSTKAQQQKNTYDVMMYQLEQKIIKKAERQLDILNKSPSIQAPQADNKSVKSVDTVLTTQNSMNDENDANSTQKNIFQNQQVEAFDFEQFQQESAEYKYLQQRKKDIQNFEKKGICELKVQTSADDVLSISLKYKQQDALSKVLDTINCRQDIIEQNEGGIIGIIQAIRRRVKGFVMHPVFENLIMLCVLLNTVVLCMDGIIPTSSAYILDTFNLIFTILFAIDMGLKIIGMGLVMYASDKMNIFDAVIVSLSIFELIFLNGTSSVSALRSIRILRVFRVLRVTRLLRSLQFMKILVTAISSTLEQFIYILLLLFLIMFIYALLGMSLFGGNWPVYNSNIPSRLNYDQFINAAFAVLDLLTLENWNDQLTNCLISNVSNYVCTAYLISMIFIGNYILLGLVLAIMLDSFNSAEVQNDRQEIENRFEIVQDLTFGHTSMGTTFMNNLSQSMGNQSSNNMSRISGGIQQSGGLQRSATLSRQVINKLSQSNDSGQLDKSKSIIGGDDHSSSDRVTSINSESKLKQDNKKNKNKFIWFEGVECEKSLFLFSKEGNFRKSIYYIYKHAMFEKIVLLIIILTSFKLTFDTYIGTADVTATQFSNDADLFFTIFFLCECLIKVIALGFILDEGSYLRDNWCQLDFFIVVSSLVDLSLSSVNLNAIKILRLLRTLRPLRLLSQNKSMKLIVTALMESIGGIANMIIVVLLIWLMFAILGLNLMQGKLFYCNTTGAALSGSYNVYNYPKKQCEQLPGAFWDRYPNNSDNIGFSMVMLFVLSTFEGWPNYVWYYLDGSDTGPVWNNSRYFGVFFTVFIFVGSFFSINLFTAIISFNFDIATKKAKNAFLTDDQSQWIELQRLIVKSTPDYASMKPPDNNFRKILWRISESPKLDIFIIFCIIGNVVVMAMAYDTSSSNYDFILQSVNLGFTGVFIAECIIKIIAYGIQGYFYKGWNQFDFFVVCASVVDIIMSYSGKSFFSFLKAGPQIARVLRVLRVSRLLKLIKSFQGLQKLIQTTVFAFPKFLNATLLFVLFYFIFSILAWFLFSDLQSGWRLSTFWNFTNFHRAIILLVRMSTGEDWYLVMYDTFNAKGVIGLIFFVSFYTVQSYILMNLFVLIIMNEFEENYINPDNPLSNFNEQEEQFKKRWVQMTQKDSGIKIHEKYLTEFYFELPAPLGFDFLRKSEDFVDQIKSRDNSITHEEIQSRLDRFRIRQRQEADKNIMKMNVFCDYEGYIYFNDLFYQLFKFSLYSSVYELDVNSQEDPKALQRHNTALEILKKEEKVTWKKIGIIKKKQSSLLKAKIVLQRQQGVNPMVRRLFVGMAFKSWLQYSIRTQDNLNQINFNKDDISSQTDSENSQDENNEQIDNFYLDESFEDGIQFKKQKPGIIKREHTITFRPGGLKKYRDEHEKQQQIKQNKKYHRLPNVDVYQQDCYDEKNAKYFEVDEDDVYVETKHYIQEETGRKSILQRPSILFANPLQPRKSVLHTLVSEKDNSDVRKSINQKYQNIMKENAILESDNEQK</sequence>
<feature type="transmembrane region" description="Helical" evidence="16">
    <location>
        <begin position="2038"/>
        <end position="2060"/>
    </location>
</feature>
<evidence type="ECO:0000256" key="2">
    <source>
        <dbReference type="ARBA" id="ARBA00022448"/>
    </source>
</evidence>
<feature type="region of interest" description="Disordered" evidence="15">
    <location>
        <begin position="1880"/>
        <end position="1906"/>
    </location>
</feature>
<keyword evidence="14" id="KW-0175">Coiled coil</keyword>
<dbReference type="SUPFAM" id="SSF81324">
    <property type="entry name" value="Voltage-gated potassium channels"/>
    <property type="match status" value="4"/>
</dbReference>
<feature type="compositionally biased region" description="Low complexity" evidence="15">
    <location>
        <begin position="1336"/>
        <end position="1353"/>
    </location>
</feature>
<dbReference type="EMBL" id="GG662552">
    <property type="protein sequence ID" value="EAS01883.2"/>
    <property type="molecule type" value="Genomic_DNA"/>
</dbReference>
<feature type="compositionally biased region" description="Basic and acidic residues" evidence="15">
    <location>
        <begin position="866"/>
        <end position="880"/>
    </location>
</feature>
<dbReference type="OrthoDB" id="431720at2759"/>
<feature type="transmembrane region" description="Helical" evidence="16">
    <location>
        <begin position="2197"/>
        <end position="2216"/>
    </location>
</feature>
<feature type="compositionally biased region" description="Polar residues" evidence="15">
    <location>
        <begin position="1427"/>
        <end position="1440"/>
    </location>
</feature>
<keyword evidence="10" id="KW-0406">Ion transport</keyword>
<dbReference type="FunFam" id="1.10.287.70:FF:000117">
    <property type="entry name" value="Voltage-gated Ca2+ channel, alpha subunit"/>
    <property type="match status" value="1"/>
</dbReference>
<feature type="compositionally biased region" description="Basic and acidic residues" evidence="15">
    <location>
        <begin position="593"/>
        <end position="603"/>
    </location>
</feature>
<feature type="transmembrane region" description="Helical" evidence="16">
    <location>
        <begin position="1999"/>
        <end position="2018"/>
    </location>
</feature>
<evidence type="ECO:0000256" key="9">
    <source>
        <dbReference type="ARBA" id="ARBA00022989"/>
    </source>
</evidence>
<dbReference type="KEGG" id="tet:TTHERM_00785900"/>
<dbReference type="GO" id="GO:0005891">
    <property type="term" value="C:voltage-gated calcium channel complex"/>
    <property type="evidence" value="ECO:0007669"/>
    <property type="project" value="TreeGrafter"/>
</dbReference>
<feature type="compositionally biased region" description="Polar residues" evidence="15">
    <location>
        <begin position="1165"/>
        <end position="1178"/>
    </location>
</feature>
<feature type="transmembrane region" description="Helical" evidence="16">
    <location>
        <begin position="2319"/>
        <end position="2338"/>
    </location>
</feature>
<evidence type="ECO:0000313" key="19">
    <source>
        <dbReference type="Proteomes" id="UP000009168"/>
    </source>
</evidence>
<feature type="transmembrane region" description="Helical" evidence="16">
    <location>
        <begin position="1619"/>
        <end position="1637"/>
    </location>
</feature>
<dbReference type="InParanoid" id="Q23ZH4"/>
<feature type="transmembrane region" description="Helical" evidence="16">
    <location>
        <begin position="2117"/>
        <end position="2146"/>
    </location>
</feature>
<feature type="transmembrane region" description="Helical" evidence="16">
    <location>
        <begin position="417"/>
        <end position="442"/>
    </location>
</feature>
<dbReference type="GeneID" id="7831175"/>
<feature type="transmembrane region" description="Helical" evidence="16">
    <location>
        <begin position="2384"/>
        <end position="2402"/>
    </location>
</feature>
<evidence type="ECO:0000256" key="5">
    <source>
        <dbReference type="ARBA" id="ARBA00022692"/>
    </source>
</evidence>
<feature type="region of interest" description="Disordered" evidence="15">
    <location>
        <begin position="560"/>
        <end position="604"/>
    </location>
</feature>
<evidence type="ECO:0000256" key="1">
    <source>
        <dbReference type="ARBA" id="ARBA00004141"/>
    </source>
</evidence>
<evidence type="ECO:0000256" key="14">
    <source>
        <dbReference type="SAM" id="Coils"/>
    </source>
</evidence>
<keyword evidence="8" id="KW-0851">Voltage-gated channel</keyword>
<keyword evidence="5 16" id="KW-0812">Transmembrane</keyword>
<feature type="compositionally biased region" description="Basic and acidic residues" evidence="15">
    <location>
        <begin position="1280"/>
        <end position="1312"/>
    </location>
</feature>
<evidence type="ECO:0000256" key="15">
    <source>
        <dbReference type="SAM" id="MobiDB-lite"/>
    </source>
</evidence>
<feature type="transmembrane region" description="Helical" evidence="16">
    <location>
        <begin position="1649"/>
        <end position="1673"/>
    </location>
</feature>
<feature type="compositionally biased region" description="Basic and acidic residues" evidence="15">
    <location>
        <begin position="889"/>
        <end position="898"/>
    </location>
</feature>
<feature type="domain" description="Ion transport" evidence="17">
    <location>
        <begin position="2319"/>
        <end position="2552"/>
    </location>
</feature>
<evidence type="ECO:0000256" key="11">
    <source>
        <dbReference type="ARBA" id="ARBA00023136"/>
    </source>
</evidence>
<dbReference type="Proteomes" id="UP000009168">
    <property type="component" value="Unassembled WGS sequence"/>
</dbReference>
<feature type="region of interest" description="Disordered" evidence="15">
    <location>
        <begin position="1155"/>
        <end position="1178"/>
    </location>
</feature>
<feature type="transmembrane region" description="Helical" evidence="16">
    <location>
        <begin position="1679"/>
        <end position="1697"/>
    </location>
</feature>
<dbReference type="Gene3D" id="1.10.287.70">
    <property type="match status" value="4"/>
</dbReference>
<feature type="domain" description="Ion transport" evidence="17">
    <location>
        <begin position="1999"/>
        <end position="2270"/>
    </location>
</feature>
<feature type="compositionally biased region" description="Basic and acidic residues" evidence="15">
    <location>
        <begin position="38"/>
        <end position="47"/>
    </location>
</feature>
<dbReference type="Gene3D" id="1.20.120.350">
    <property type="entry name" value="Voltage-gated potassium channels. Chain C"/>
    <property type="match status" value="4"/>
</dbReference>
<dbReference type="HOGENOM" id="CLU_226028_0_0_1"/>
<feature type="region of interest" description="Disordered" evidence="15">
    <location>
        <begin position="859"/>
        <end position="943"/>
    </location>
</feature>
<evidence type="ECO:0000256" key="16">
    <source>
        <dbReference type="SAM" id="Phobius"/>
    </source>
</evidence>